<evidence type="ECO:0000313" key="4">
    <source>
        <dbReference type="Proteomes" id="UP000590647"/>
    </source>
</evidence>
<keyword evidence="1" id="KW-0808">Transferase</keyword>
<keyword evidence="1" id="KW-0723">Serine/threonine-protein kinase</keyword>
<feature type="domain" description="Histidine kinase/HSP90-like ATPase" evidence="2">
    <location>
        <begin position="20"/>
        <end position="130"/>
    </location>
</feature>
<dbReference type="AlphaFoldDB" id="A0A7W9H259"/>
<evidence type="ECO:0000259" key="2">
    <source>
        <dbReference type="Pfam" id="PF13581"/>
    </source>
</evidence>
<keyword evidence="4" id="KW-1185">Reference proteome</keyword>
<protein>
    <submittedName>
        <fullName evidence="3">Anti-sigma regulatory factor (Ser/Thr protein kinase)</fullName>
    </submittedName>
</protein>
<reference evidence="3 4" key="1">
    <citation type="submission" date="2020-08" db="EMBL/GenBank/DDBJ databases">
        <title>Sequencing the genomes of 1000 actinobacteria strains.</title>
        <authorList>
            <person name="Klenk H.-P."/>
        </authorList>
    </citation>
    <scope>NUCLEOTIDE SEQUENCE [LARGE SCALE GENOMIC DNA]</scope>
    <source>
        <strain evidence="3 4">DSM 40084</strain>
    </source>
</reference>
<dbReference type="PANTHER" id="PTHR35526:SF3">
    <property type="entry name" value="ANTI-SIGMA-F FACTOR RSBW"/>
    <property type="match status" value="1"/>
</dbReference>
<dbReference type="PANTHER" id="PTHR35526">
    <property type="entry name" value="ANTI-SIGMA-F FACTOR RSBW-RELATED"/>
    <property type="match status" value="1"/>
</dbReference>
<dbReference type="SUPFAM" id="SSF55874">
    <property type="entry name" value="ATPase domain of HSP90 chaperone/DNA topoisomerase II/histidine kinase"/>
    <property type="match status" value="1"/>
</dbReference>
<evidence type="ECO:0000256" key="1">
    <source>
        <dbReference type="ARBA" id="ARBA00022527"/>
    </source>
</evidence>
<organism evidence="3 4">
    <name type="scientific">Streptomyces caelestis</name>
    <dbReference type="NCBI Taxonomy" id="36816"/>
    <lineage>
        <taxon>Bacteria</taxon>
        <taxon>Bacillati</taxon>
        <taxon>Actinomycetota</taxon>
        <taxon>Actinomycetes</taxon>
        <taxon>Kitasatosporales</taxon>
        <taxon>Streptomycetaceae</taxon>
        <taxon>Streptomyces</taxon>
    </lineage>
</organism>
<dbReference type="EMBL" id="JACHNE010000001">
    <property type="protein sequence ID" value="MBB5794327.1"/>
    <property type="molecule type" value="Genomic_DNA"/>
</dbReference>
<keyword evidence="1" id="KW-0418">Kinase</keyword>
<dbReference type="GO" id="GO:0004674">
    <property type="term" value="F:protein serine/threonine kinase activity"/>
    <property type="evidence" value="ECO:0007669"/>
    <property type="project" value="UniProtKB-KW"/>
</dbReference>
<name>A0A7W9H259_9ACTN</name>
<dbReference type="Pfam" id="PF13581">
    <property type="entry name" value="HATPase_c_2"/>
    <property type="match status" value="1"/>
</dbReference>
<dbReference type="Gene3D" id="3.30.565.10">
    <property type="entry name" value="Histidine kinase-like ATPase, C-terminal domain"/>
    <property type="match status" value="1"/>
</dbReference>
<evidence type="ECO:0000313" key="3">
    <source>
        <dbReference type="EMBL" id="MBB5794327.1"/>
    </source>
</evidence>
<accession>A0A7W9H259</accession>
<sequence length="138" mass="15108">MSVMTRPTAVGPPGYTETLPCEPETARRARRLVSAALNTWGIGELADAGTLIVSELVSNAIRHTSCRLVRVSIRRVTNDLVRIGVTDKSHALPKMDRVTGGDETGRGLVLVDALSHRWGYDEMRWGKTIWAELVVPAC</sequence>
<dbReference type="InterPro" id="IPR036890">
    <property type="entry name" value="HATPase_C_sf"/>
</dbReference>
<dbReference type="InterPro" id="IPR050267">
    <property type="entry name" value="Anti-sigma-factor_SerPK"/>
</dbReference>
<dbReference type="Proteomes" id="UP000590647">
    <property type="component" value="Unassembled WGS sequence"/>
</dbReference>
<gene>
    <name evidence="3" type="ORF">HDA41_002291</name>
</gene>
<dbReference type="CDD" id="cd16936">
    <property type="entry name" value="HATPase_RsbW-like"/>
    <property type="match status" value="1"/>
</dbReference>
<comment type="caution">
    <text evidence="3">The sequence shown here is derived from an EMBL/GenBank/DDBJ whole genome shotgun (WGS) entry which is preliminary data.</text>
</comment>
<proteinExistence type="predicted"/>
<dbReference type="InterPro" id="IPR003594">
    <property type="entry name" value="HATPase_dom"/>
</dbReference>